<sequence>MLLIVPPDTNFDTTTPRLISNIGSLSRLDASAIHDAGLSDSVHVICLQFDLIIKGLILTKKKNTTAIKPRNYTSKELIRGFESLSDTKTFTMYIKPNDYALVGLEEICNRLSKTDTPIDIYTIKEIYVEQTPELVEWSRLYLVSLLPSYTKNPQPSPEIQVPLLPIIFEQDTPLITTIEVVIVETPDRTSISFISILVHSIFSPSCGELLDGEVNLDDMEKHLRYIEMDFDIDLDEEQFATFYSQKLSQQFLNDTARTIALNISYNKNKYYNQKSACIVYILTEFGKLGNNSSSNSDNKKNNKTVCRKRKGLGTYGTTSKLIKM</sequence>
<name>A0A4Y8CD98_9HELO</name>
<dbReference type="AlphaFoldDB" id="A0A4Y8CD98"/>
<gene>
    <name evidence="1" type="ORF">BOTCAL_1744g00010</name>
</gene>
<dbReference type="Proteomes" id="UP000297299">
    <property type="component" value="Unassembled WGS sequence"/>
</dbReference>
<dbReference type="EMBL" id="PHWZ01001740">
    <property type="protein sequence ID" value="TEY20790.1"/>
    <property type="molecule type" value="Genomic_DNA"/>
</dbReference>
<reference evidence="1 2" key="1">
    <citation type="submission" date="2017-11" db="EMBL/GenBank/DDBJ databases">
        <title>Comparative genomics of Botrytis spp.</title>
        <authorList>
            <person name="Valero-Jimenez C.A."/>
            <person name="Tapia P."/>
            <person name="Veloso J."/>
            <person name="Silva-Moreno E."/>
            <person name="Staats M."/>
            <person name="Valdes J.H."/>
            <person name="Van Kan J.A.L."/>
        </authorList>
    </citation>
    <scope>NUCLEOTIDE SEQUENCE [LARGE SCALE GENOMIC DNA]</scope>
    <source>
        <strain evidence="1 2">MUCL2830</strain>
    </source>
</reference>
<accession>A0A4Y8CD98</accession>
<protein>
    <submittedName>
        <fullName evidence="1">Uncharacterized protein</fullName>
    </submittedName>
</protein>
<dbReference type="OrthoDB" id="3944132at2759"/>
<comment type="caution">
    <text evidence="1">The sequence shown here is derived from an EMBL/GenBank/DDBJ whole genome shotgun (WGS) entry which is preliminary data.</text>
</comment>
<evidence type="ECO:0000313" key="1">
    <source>
        <dbReference type="EMBL" id="TEY20790.1"/>
    </source>
</evidence>
<proteinExistence type="predicted"/>
<organism evidence="1 2">
    <name type="scientific">Botryotinia calthae</name>
    <dbReference type="NCBI Taxonomy" id="38488"/>
    <lineage>
        <taxon>Eukaryota</taxon>
        <taxon>Fungi</taxon>
        <taxon>Dikarya</taxon>
        <taxon>Ascomycota</taxon>
        <taxon>Pezizomycotina</taxon>
        <taxon>Leotiomycetes</taxon>
        <taxon>Helotiales</taxon>
        <taxon>Sclerotiniaceae</taxon>
        <taxon>Botryotinia</taxon>
    </lineage>
</organism>
<evidence type="ECO:0000313" key="2">
    <source>
        <dbReference type="Proteomes" id="UP000297299"/>
    </source>
</evidence>
<keyword evidence="2" id="KW-1185">Reference proteome</keyword>